<dbReference type="EC" id="3.1.-.-" evidence="5"/>
<evidence type="ECO:0000256" key="2">
    <source>
        <dbReference type="ARBA" id="ARBA00022517"/>
    </source>
</evidence>
<evidence type="ECO:0000313" key="8">
    <source>
        <dbReference type="Proteomes" id="UP000176897"/>
    </source>
</evidence>
<dbReference type="InterPro" id="IPR037027">
    <property type="entry name" value="YqgF/RNaseH-like_dom_sf"/>
</dbReference>
<gene>
    <name evidence="7" type="ORF">A3B21_04420</name>
</gene>
<evidence type="ECO:0000256" key="5">
    <source>
        <dbReference type="HAMAP-Rule" id="MF_00651"/>
    </source>
</evidence>
<dbReference type="Pfam" id="PF03652">
    <property type="entry name" value="RuvX"/>
    <property type="match status" value="1"/>
</dbReference>
<evidence type="ECO:0000256" key="4">
    <source>
        <dbReference type="ARBA" id="ARBA00022801"/>
    </source>
</evidence>
<keyword evidence="4 5" id="KW-0378">Hydrolase</keyword>
<dbReference type="GO" id="GO:0004518">
    <property type="term" value="F:nuclease activity"/>
    <property type="evidence" value="ECO:0007669"/>
    <property type="project" value="UniProtKB-KW"/>
</dbReference>
<evidence type="ECO:0000256" key="3">
    <source>
        <dbReference type="ARBA" id="ARBA00022722"/>
    </source>
</evidence>
<dbReference type="InterPro" id="IPR006641">
    <property type="entry name" value="YqgF/RNaseH-like_dom"/>
</dbReference>
<dbReference type="Proteomes" id="UP000176897">
    <property type="component" value="Unassembled WGS sequence"/>
</dbReference>
<feature type="domain" description="YqgF/RNase H-like" evidence="6">
    <location>
        <begin position="1"/>
        <end position="98"/>
    </location>
</feature>
<proteinExistence type="inferred from homology"/>
<dbReference type="GO" id="GO:0016788">
    <property type="term" value="F:hydrolase activity, acting on ester bonds"/>
    <property type="evidence" value="ECO:0007669"/>
    <property type="project" value="UniProtKB-UniRule"/>
</dbReference>
<dbReference type="SMART" id="SM00732">
    <property type="entry name" value="YqgFc"/>
    <property type="match status" value="1"/>
</dbReference>
<sequence length="133" mass="14669">MRVLGIDYGTKRIGVAIGDSEAKVAVPLATLEMKNVKLKMQNVVSEIVRIMKEEDIELVVMGQGGKGSMEAKVREFAQRLRKFVPVEIVDEHFTTVQVERAMKGYGKARKGIDKDAAAAALILQGWLDRLAKA</sequence>
<comment type="function">
    <text evidence="5">Could be a nuclease involved in processing of the 5'-end of pre-16S rRNA.</text>
</comment>
<keyword evidence="2 5" id="KW-0690">Ribosome biogenesis</keyword>
<dbReference type="AlphaFoldDB" id="A0A1F7UVH7"/>
<dbReference type="PANTHER" id="PTHR33317">
    <property type="entry name" value="POLYNUCLEOTIDYL TRANSFERASE, RIBONUCLEASE H-LIKE SUPERFAMILY PROTEIN"/>
    <property type="match status" value="1"/>
</dbReference>
<reference evidence="7 8" key="1">
    <citation type="journal article" date="2016" name="Nat. Commun.">
        <title>Thousands of microbial genomes shed light on interconnected biogeochemical processes in an aquifer system.</title>
        <authorList>
            <person name="Anantharaman K."/>
            <person name="Brown C.T."/>
            <person name="Hug L.A."/>
            <person name="Sharon I."/>
            <person name="Castelle C.J."/>
            <person name="Probst A.J."/>
            <person name="Thomas B.C."/>
            <person name="Singh A."/>
            <person name="Wilkins M.J."/>
            <person name="Karaoz U."/>
            <person name="Brodie E.L."/>
            <person name="Williams K.H."/>
            <person name="Hubbard S.S."/>
            <person name="Banfield J.F."/>
        </authorList>
    </citation>
    <scope>NUCLEOTIDE SEQUENCE [LARGE SCALE GENOMIC DNA]</scope>
</reference>
<dbReference type="InterPro" id="IPR005227">
    <property type="entry name" value="YqgF"/>
</dbReference>
<evidence type="ECO:0000313" key="7">
    <source>
        <dbReference type="EMBL" id="OGL81667.1"/>
    </source>
</evidence>
<organism evidence="7 8">
    <name type="scientific">Candidatus Uhrbacteria bacterium RIFCSPLOWO2_01_FULL_47_24</name>
    <dbReference type="NCBI Taxonomy" id="1802401"/>
    <lineage>
        <taxon>Bacteria</taxon>
        <taxon>Candidatus Uhriibacteriota</taxon>
    </lineage>
</organism>
<dbReference type="EMBL" id="MGEJ01000003">
    <property type="protein sequence ID" value="OGL81667.1"/>
    <property type="molecule type" value="Genomic_DNA"/>
</dbReference>
<evidence type="ECO:0000259" key="6">
    <source>
        <dbReference type="SMART" id="SM00732"/>
    </source>
</evidence>
<comment type="similarity">
    <text evidence="5">Belongs to the YqgF HJR family.</text>
</comment>
<comment type="caution">
    <text evidence="7">The sequence shown here is derived from an EMBL/GenBank/DDBJ whole genome shotgun (WGS) entry which is preliminary data.</text>
</comment>
<dbReference type="CDD" id="cd16964">
    <property type="entry name" value="YqgF"/>
    <property type="match status" value="1"/>
</dbReference>
<name>A0A1F7UVH7_9BACT</name>
<dbReference type="GO" id="GO:0005829">
    <property type="term" value="C:cytosol"/>
    <property type="evidence" value="ECO:0007669"/>
    <property type="project" value="TreeGrafter"/>
</dbReference>
<dbReference type="NCBIfam" id="TIGR00250">
    <property type="entry name" value="RNAse_H_YqgF"/>
    <property type="match status" value="1"/>
</dbReference>
<keyword evidence="1 5" id="KW-0963">Cytoplasm</keyword>
<accession>A0A1F7UVH7</accession>
<comment type="subcellular location">
    <subcellularLocation>
        <location evidence="5">Cytoplasm</location>
    </subcellularLocation>
</comment>
<dbReference type="GO" id="GO:0000967">
    <property type="term" value="P:rRNA 5'-end processing"/>
    <property type="evidence" value="ECO:0007669"/>
    <property type="project" value="UniProtKB-UniRule"/>
</dbReference>
<dbReference type="InterPro" id="IPR012337">
    <property type="entry name" value="RNaseH-like_sf"/>
</dbReference>
<dbReference type="STRING" id="1802401.A3B21_04420"/>
<dbReference type="PANTHER" id="PTHR33317:SF4">
    <property type="entry name" value="POLYNUCLEOTIDYL TRANSFERASE, RIBONUCLEASE H-LIKE SUPERFAMILY PROTEIN"/>
    <property type="match status" value="1"/>
</dbReference>
<keyword evidence="3 5" id="KW-0540">Nuclease</keyword>
<dbReference type="SUPFAM" id="SSF53098">
    <property type="entry name" value="Ribonuclease H-like"/>
    <property type="match status" value="1"/>
</dbReference>
<protein>
    <recommendedName>
        <fullName evidence="5">Putative pre-16S rRNA nuclease</fullName>
        <ecNumber evidence="5">3.1.-.-</ecNumber>
    </recommendedName>
</protein>
<evidence type="ECO:0000256" key="1">
    <source>
        <dbReference type="ARBA" id="ARBA00022490"/>
    </source>
</evidence>
<dbReference type="Gene3D" id="3.30.420.140">
    <property type="entry name" value="YqgF/RNase H-like domain"/>
    <property type="match status" value="1"/>
</dbReference>
<dbReference type="HAMAP" id="MF_00651">
    <property type="entry name" value="Nuclease_YqgF"/>
    <property type="match status" value="1"/>
</dbReference>